<dbReference type="InterPro" id="IPR036812">
    <property type="entry name" value="NAD(P)_OxRdtase_dom_sf"/>
</dbReference>
<accession>A0ABQ2R999</accession>
<evidence type="ECO:0000256" key="2">
    <source>
        <dbReference type="ARBA" id="ARBA00022857"/>
    </source>
</evidence>
<dbReference type="PANTHER" id="PTHR43827">
    <property type="entry name" value="2,5-DIKETO-D-GLUCONIC ACID REDUCTASE"/>
    <property type="match status" value="1"/>
</dbReference>
<comment type="caution">
    <text evidence="5">The sequence shown here is derived from an EMBL/GenBank/DDBJ whole genome shotgun (WGS) entry which is preliminary data.</text>
</comment>
<feature type="domain" description="NADP-dependent oxidoreductase" evidence="4">
    <location>
        <begin position="36"/>
        <end position="281"/>
    </location>
</feature>
<dbReference type="PROSITE" id="PS00798">
    <property type="entry name" value="ALDOKETO_REDUCTASE_1"/>
    <property type="match status" value="1"/>
</dbReference>
<name>A0ABQ2R999_9ACTN</name>
<dbReference type="InterPro" id="IPR020471">
    <property type="entry name" value="AKR"/>
</dbReference>
<reference evidence="6" key="1">
    <citation type="journal article" date="2019" name="Int. J. Syst. Evol. Microbiol.">
        <title>The Global Catalogue of Microorganisms (GCM) 10K type strain sequencing project: providing services to taxonomists for standard genome sequencing and annotation.</title>
        <authorList>
            <consortium name="The Broad Institute Genomics Platform"/>
            <consortium name="The Broad Institute Genome Sequencing Center for Infectious Disease"/>
            <person name="Wu L."/>
            <person name="Ma J."/>
        </authorList>
    </citation>
    <scope>NUCLEOTIDE SEQUENCE [LARGE SCALE GENOMIC DNA]</scope>
    <source>
        <strain evidence="6">JCM 3115</strain>
    </source>
</reference>
<dbReference type="Gene3D" id="3.20.20.100">
    <property type="entry name" value="NADP-dependent oxidoreductase domain"/>
    <property type="match status" value="1"/>
</dbReference>
<dbReference type="Proteomes" id="UP000611554">
    <property type="component" value="Unassembled WGS sequence"/>
</dbReference>
<comment type="similarity">
    <text evidence="1">Belongs to the aldo/keto reductase family.</text>
</comment>
<keyword evidence="3" id="KW-0560">Oxidoreductase</keyword>
<gene>
    <name evidence="5" type="ORF">GCM10010140_58480</name>
</gene>
<proteinExistence type="inferred from homology"/>
<sequence length="300" mass="33131">MGALPGAPVYLGFRGYVEGMVPTITLNDKTQIPQLGFGTYLIPPEQTAGIVGQALQVGYRHIDTAQMYGNEEGVGQAVAASGIPREELYITSKLANDNHRPDDVRRSFDETMARLGLERLDLFLMHWPLPTLYDGDYVSTWKAITDLIADGRLRTAGVSNFQPDHLDRIVAETGVVPAVNQIEAHPYFANDTAREASRRHGVAVEAWSPLGQGGAVLADERITEIAAAHGKTTSQVILRWHIQRGDIIFPKTMHRERMEENFALFDFSLTPQEVDAIGALDKGERGRVGPHPDTFDYLPD</sequence>
<dbReference type="EMBL" id="BMQJ01000016">
    <property type="protein sequence ID" value="GGQ20335.1"/>
    <property type="molecule type" value="Genomic_DNA"/>
</dbReference>
<dbReference type="SUPFAM" id="SSF51430">
    <property type="entry name" value="NAD(P)-linked oxidoreductase"/>
    <property type="match status" value="1"/>
</dbReference>
<dbReference type="PANTHER" id="PTHR43827:SF3">
    <property type="entry name" value="NADP-DEPENDENT OXIDOREDUCTASE DOMAIN-CONTAINING PROTEIN"/>
    <property type="match status" value="1"/>
</dbReference>
<dbReference type="InterPro" id="IPR023210">
    <property type="entry name" value="NADP_OxRdtase_dom"/>
</dbReference>
<evidence type="ECO:0000259" key="4">
    <source>
        <dbReference type="Pfam" id="PF00248"/>
    </source>
</evidence>
<organism evidence="5 6">
    <name type="scientific">Streptosporangium pseudovulgare</name>
    <dbReference type="NCBI Taxonomy" id="35765"/>
    <lineage>
        <taxon>Bacteria</taxon>
        <taxon>Bacillati</taxon>
        <taxon>Actinomycetota</taxon>
        <taxon>Actinomycetes</taxon>
        <taxon>Streptosporangiales</taxon>
        <taxon>Streptosporangiaceae</taxon>
        <taxon>Streptosporangium</taxon>
    </lineage>
</organism>
<evidence type="ECO:0000256" key="3">
    <source>
        <dbReference type="ARBA" id="ARBA00023002"/>
    </source>
</evidence>
<dbReference type="InterPro" id="IPR018170">
    <property type="entry name" value="Aldo/ket_reductase_CS"/>
</dbReference>
<evidence type="ECO:0000313" key="5">
    <source>
        <dbReference type="EMBL" id="GGQ20335.1"/>
    </source>
</evidence>
<evidence type="ECO:0000313" key="6">
    <source>
        <dbReference type="Proteomes" id="UP000611554"/>
    </source>
</evidence>
<keyword evidence="2" id="KW-0521">NADP</keyword>
<protein>
    <submittedName>
        <fullName evidence="5">Oxidoreductase</fullName>
    </submittedName>
</protein>
<dbReference type="Pfam" id="PF00248">
    <property type="entry name" value="Aldo_ket_red"/>
    <property type="match status" value="1"/>
</dbReference>
<dbReference type="PRINTS" id="PR00069">
    <property type="entry name" value="ALDKETRDTASE"/>
</dbReference>
<dbReference type="PIRSF" id="PIRSF000097">
    <property type="entry name" value="AKR"/>
    <property type="match status" value="1"/>
</dbReference>
<evidence type="ECO:0000256" key="1">
    <source>
        <dbReference type="ARBA" id="ARBA00007905"/>
    </source>
</evidence>
<keyword evidence="6" id="KW-1185">Reference proteome</keyword>